<dbReference type="OrthoDB" id="5689520at2"/>
<dbReference type="InterPro" id="IPR008407">
    <property type="entry name" value="Brnchd-chn_aa_trnsp_AzlD"/>
</dbReference>
<accession>A0A0N7GZQ1</accession>
<reference evidence="2 3" key="2">
    <citation type="journal article" date="2018" name="Nature">
        <title>Mutant phenotypes for thousands of bacterial genes of unknown function.</title>
        <authorList>
            <person name="Price M.N."/>
            <person name="Wetmore K.M."/>
            <person name="Waters R.J."/>
            <person name="Callaghan M."/>
            <person name="Ray J."/>
            <person name="Liu H."/>
            <person name="Kuehl J.V."/>
            <person name="Melnyk R.A."/>
            <person name="Lamson J.S."/>
            <person name="Suh Y."/>
            <person name="Carlson H.K."/>
            <person name="Esquivel Z."/>
            <person name="Sadeeshkumar H."/>
            <person name="Chakraborty R."/>
            <person name="Zane G.M."/>
            <person name="Rubin B.E."/>
            <person name="Wall J.D."/>
            <person name="Visel A."/>
            <person name="Bristow J."/>
            <person name="Blow M.J."/>
            <person name="Arkin A.P."/>
            <person name="Deutschbauer A.M."/>
        </authorList>
    </citation>
    <scope>NUCLEOTIDE SEQUENCE [LARGE SCALE GENOMIC DNA]</scope>
    <source>
        <strain evidence="2 3">FW300-N2E3</strain>
    </source>
</reference>
<organism evidence="2 3">
    <name type="scientific">Pseudomonas fluorescens</name>
    <dbReference type="NCBI Taxonomy" id="294"/>
    <lineage>
        <taxon>Bacteria</taxon>
        <taxon>Pseudomonadati</taxon>
        <taxon>Pseudomonadota</taxon>
        <taxon>Gammaproteobacteria</taxon>
        <taxon>Pseudomonadales</taxon>
        <taxon>Pseudomonadaceae</taxon>
        <taxon>Pseudomonas</taxon>
    </lineage>
</organism>
<name>A0A0N7GZQ1_PSEFL</name>
<dbReference type="AlphaFoldDB" id="A0A0N7GZQ1"/>
<feature type="transmembrane region" description="Helical" evidence="1">
    <location>
        <begin position="40"/>
        <end position="58"/>
    </location>
</feature>
<protein>
    <submittedName>
        <fullName evidence="2">Branched-chain amino acid ABC transporter</fullName>
    </submittedName>
</protein>
<dbReference type="RefSeq" id="WP_054594398.1">
    <property type="nucleotide sequence ID" value="NZ_CP012830.1"/>
</dbReference>
<evidence type="ECO:0000313" key="3">
    <source>
        <dbReference type="Proteomes" id="UP000066487"/>
    </source>
</evidence>
<reference evidence="3" key="1">
    <citation type="submission" date="2015-09" db="EMBL/GenBank/DDBJ databases">
        <title>Whole genome sequence of Pseudomonas fluorescens FW300-N2E3.</title>
        <authorList>
            <person name="Ray J."/>
            <person name="Melnyk R."/>
            <person name="Deutschbauer A."/>
        </authorList>
    </citation>
    <scope>NUCLEOTIDE SEQUENCE [LARGE SCALE GENOMIC DNA]</scope>
    <source>
        <strain evidence="3">FW300-N2E3</strain>
    </source>
</reference>
<dbReference type="Pfam" id="PF05437">
    <property type="entry name" value="AzlD"/>
    <property type="match status" value="1"/>
</dbReference>
<proteinExistence type="predicted"/>
<evidence type="ECO:0000256" key="1">
    <source>
        <dbReference type="SAM" id="Phobius"/>
    </source>
</evidence>
<feature type="transmembrane region" description="Helical" evidence="1">
    <location>
        <begin position="70"/>
        <end position="88"/>
    </location>
</feature>
<gene>
    <name evidence="2" type="ORF">AO353_07825</name>
</gene>
<evidence type="ECO:0000313" key="2">
    <source>
        <dbReference type="EMBL" id="ALI00964.1"/>
    </source>
</evidence>
<keyword evidence="1" id="KW-0472">Membrane</keyword>
<feature type="transmembrane region" description="Helical" evidence="1">
    <location>
        <begin position="94"/>
        <end position="112"/>
    </location>
</feature>
<keyword evidence="1" id="KW-0812">Transmembrane</keyword>
<sequence length="116" mass="12991">MTIWLLIGFSALTAFAFRALPFAFKNSPALTNTQGSLYRFISYSAQAMLGVIIYETAFNKQDAVSLLQQFQGLDALKIALLIGTFIMVAKTKKILPGFLACLLIYWMANAYLHDWN</sequence>
<dbReference type="Proteomes" id="UP000066487">
    <property type="component" value="Chromosome"/>
</dbReference>
<keyword evidence="1" id="KW-1133">Transmembrane helix</keyword>
<dbReference type="EMBL" id="CP012830">
    <property type="protein sequence ID" value="ALI00964.1"/>
    <property type="molecule type" value="Genomic_DNA"/>
</dbReference>